<dbReference type="Gene3D" id="3.40.50.2300">
    <property type="match status" value="1"/>
</dbReference>
<proteinExistence type="predicted"/>
<sequence length="363" mass="42500">MSFNMLIVDDEPVICRGLENTIQWEQHNVKVVDTAHDGEDAIEKIQRHAHVDIVITDVKMPNVDGLQLASFLHERYPQIRMIVISGYDEFAYAQKAIQLGVKDYLLKPVNVEELVQKVRGLTREIADERKLRAEFRETSLKNAIFQQIADVPVRCPHPFRACEDVKIYPFISVLQEYMQKMKHLSDDKINVQKMRWKNLIDTTLNQNGFESVSVFTGENVLLTCVKVENEDRFPKKIVSLLKQDWLTFIWSDEVIHLARLKAKMTELTRAINYLPLVEDGEIVLSKFERERRRVPTYPYDLEKKFVDEFLQFGSAGLRDLSDELFRYFRSHKFFLEEVVQVCREILIKVINQYGPLLGTMCTR</sequence>
<dbReference type="GO" id="GO:0003677">
    <property type="term" value="F:DNA binding"/>
    <property type="evidence" value="ECO:0007669"/>
    <property type="project" value="UniProtKB-KW"/>
</dbReference>
<keyword evidence="1" id="KW-0963">Cytoplasm</keyword>
<feature type="modified residue" description="4-aspartylphosphate" evidence="3">
    <location>
        <position position="57"/>
    </location>
</feature>
<evidence type="ECO:0000256" key="3">
    <source>
        <dbReference type="PROSITE-ProRule" id="PRU00169"/>
    </source>
</evidence>
<keyword evidence="6" id="KW-1185">Reference proteome</keyword>
<dbReference type="AlphaFoldDB" id="A0A1U9K8T7"/>
<name>A0A1U9K8T7_9BACL</name>
<dbReference type="InterPro" id="IPR001789">
    <property type="entry name" value="Sig_transdc_resp-reg_receiver"/>
</dbReference>
<dbReference type="SMART" id="SM00448">
    <property type="entry name" value="REC"/>
    <property type="match status" value="1"/>
</dbReference>
<evidence type="ECO:0000313" key="5">
    <source>
        <dbReference type="EMBL" id="AQS56403.1"/>
    </source>
</evidence>
<keyword evidence="2" id="KW-0238">DNA-binding</keyword>
<evidence type="ECO:0000256" key="2">
    <source>
        <dbReference type="ARBA" id="ARBA00023125"/>
    </source>
</evidence>
<dbReference type="EMBL" id="CP019699">
    <property type="protein sequence ID" value="AQS56403.1"/>
    <property type="molecule type" value="Genomic_DNA"/>
</dbReference>
<dbReference type="STRING" id="1471761.B0W44_12170"/>
<dbReference type="GO" id="GO:0000160">
    <property type="term" value="P:phosphorelay signal transduction system"/>
    <property type="evidence" value="ECO:0007669"/>
    <property type="project" value="InterPro"/>
</dbReference>
<organism evidence="5 6">
    <name type="scientific">Novibacillus thermophilus</name>
    <dbReference type="NCBI Taxonomy" id="1471761"/>
    <lineage>
        <taxon>Bacteria</taxon>
        <taxon>Bacillati</taxon>
        <taxon>Bacillota</taxon>
        <taxon>Bacilli</taxon>
        <taxon>Bacillales</taxon>
        <taxon>Thermoactinomycetaceae</taxon>
        <taxon>Novibacillus</taxon>
    </lineage>
</organism>
<dbReference type="CDD" id="cd17536">
    <property type="entry name" value="REC_YesN-like"/>
    <property type="match status" value="1"/>
</dbReference>
<protein>
    <recommendedName>
        <fullName evidence="4">Response regulatory domain-containing protein</fullName>
    </recommendedName>
</protein>
<evidence type="ECO:0000256" key="1">
    <source>
        <dbReference type="ARBA" id="ARBA00022490"/>
    </source>
</evidence>
<accession>A0A1U9K8T7</accession>
<dbReference type="PANTHER" id="PTHR42713:SF3">
    <property type="entry name" value="TRANSCRIPTIONAL REGULATORY PROTEIN HPTR"/>
    <property type="match status" value="1"/>
</dbReference>
<dbReference type="SUPFAM" id="SSF52172">
    <property type="entry name" value="CheY-like"/>
    <property type="match status" value="1"/>
</dbReference>
<dbReference type="PROSITE" id="PS50110">
    <property type="entry name" value="RESPONSE_REGULATORY"/>
    <property type="match status" value="1"/>
</dbReference>
<dbReference type="InterPro" id="IPR011006">
    <property type="entry name" value="CheY-like_superfamily"/>
</dbReference>
<gene>
    <name evidence="5" type="ORF">B0W44_12170</name>
</gene>
<dbReference type="Pfam" id="PF00072">
    <property type="entry name" value="Response_reg"/>
    <property type="match status" value="1"/>
</dbReference>
<dbReference type="InterPro" id="IPR051552">
    <property type="entry name" value="HptR"/>
</dbReference>
<keyword evidence="3" id="KW-0597">Phosphoprotein</keyword>
<evidence type="ECO:0000313" key="6">
    <source>
        <dbReference type="Proteomes" id="UP000188603"/>
    </source>
</evidence>
<feature type="domain" description="Response regulatory" evidence="4">
    <location>
        <begin position="4"/>
        <end position="122"/>
    </location>
</feature>
<reference evidence="5 6" key="1">
    <citation type="journal article" date="2015" name="Int. J. Syst. Evol. Microbiol.">
        <title>Novibacillus thermophilus gen. nov., sp. nov., a Gram-staining-negative and moderately thermophilic member of the family Thermoactinomycetaceae.</title>
        <authorList>
            <person name="Yang G."/>
            <person name="Chen J."/>
            <person name="Zhou S."/>
        </authorList>
    </citation>
    <scope>NUCLEOTIDE SEQUENCE [LARGE SCALE GENOMIC DNA]</scope>
    <source>
        <strain evidence="5 6">SG-1</strain>
    </source>
</reference>
<dbReference type="PANTHER" id="PTHR42713">
    <property type="entry name" value="HISTIDINE KINASE-RELATED"/>
    <property type="match status" value="1"/>
</dbReference>
<dbReference type="KEGG" id="ntr:B0W44_12170"/>
<dbReference type="OrthoDB" id="342399at2"/>
<dbReference type="Proteomes" id="UP000188603">
    <property type="component" value="Chromosome"/>
</dbReference>
<evidence type="ECO:0000259" key="4">
    <source>
        <dbReference type="PROSITE" id="PS50110"/>
    </source>
</evidence>